<feature type="transmembrane region" description="Helical" evidence="1">
    <location>
        <begin position="105"/>
        <end position="132"/>
    </location>
</feature>
<sequence>MPSVEYEATPREVRSFALLQIGLTGVLLVLLLFTVGGTDAPFPPVWVTVTLLALVGAGAFLAERVWLSASPLTPSDDPAQTQREAVGIFASQTVRKLIYAETPMLVGALLAITAPYAAWPIVITGFPGMLVLTWEVYPSPRNTSLTAAMLDSQGAESRLVESFLDA</sequence>
<protein>
    <submittedName>
        <fullName evidence="2">Uncharacterized protein</fullName>
    </submittedName>
</protein>
<feature type="transmembrane region" description="Helical" evidence="1">
    <location>
        <begin position="42"/>
        <end position="62"/>
    </location>
</feature>
<organism evidence="2 3">
    <name type="scientific">Aeromicrobium endophyticum</name>
    <dbReference type="NCBI Taxonomy" id="2292704"/>
    <lineage>
        <taxon>Bacteria</taxon>
        <taxon>Bacillati</taxon>
        <taxon>Actinomycetota</taxon>
        <taxon>Actinomycetes</taxon>
        <taxon>Propionibacteriales</taxon>
        <taxon>Nocardioidaceae</taxon>
        <taxon>Aeromicrobium</taxon>
    </lineage>
</organism>
<proteinExistence type="predicted"/>
<evidence type="ECO:0000256" key="1">
    <source>
        <dbReference type="SAM" id="Phobius"/>
    </source>
</evidence>
<keyword evidence="1" id="KW-1133">Transmembrane helix</keyword>
<comment type="caution">
    <text evidence="2">The sequence shown here is derived from an EMBL/GenBank/DDBJ whole genome shotgun (WGS) entry which is preliminary data.</text>
</comment>
<accession>A0A371P2I3</accession>
<keyword evidence="1" id="KW-0812">Transmembrane</keyword>
<evidence type="ECO:0000313" key="3">
    <source>
        <dbReference type="Proteomes" id="UP000265581"/>
    </source>
</evidence>
<evidence type="ECO:0000313" key="2">
    <source>
        <dbReference type="EMBL" id="REK69818.1"/>
    </source>
</evidence>
<gene>
    <name evidence="2" type="ORF">DX116_11520</name>
</gene>
<dbReference type="RefSeq" id="WP_119704417.1">
    <property type="nucleotide sequence ID" value="NZ_JBHSOI010000002.1"/>
</dbReference>
<feature type="transmembrane region" description="Helical" evidence="1">
    <location>
        <begin position="16"/>
        <end position="36"/>
    </location>
</feature>
<name>A0A371P2I3_9ACTN</name>
<dbReference type="Proteomes" id="UP000265581">
    <property type="component" value="Unassembled WGS sequence"/>
</dbReference>
<dbReference type="AlphaFoldDB" id="A0A371P2I3"/>
<keyword evidence="3" id="KW-1185">Reference proteome</keyword>
<dbReference type="OrthoDB" id="3747626at2"/>
<keyword evidence="1" id="KW-0472">Membrane</keyword>
<dbReference type="EMBL" id="QUBR01000002">
    <property type="protein sequence ID" value="REK69818.1"/>
    <property type="molecule type" value="Genomic_DNA"/>
</dbReference>
<reference evidence="2 3" key="1">
    <citation type="submission" date="2018-08" db="EMBL/GenBank/DDBJ databases">
        <title>Aeromicrobium sp. M2KJ-4, whole genome shotgun sequence.</title>
        <authorList>
            <person name="Tuo L."/>
        </authorList>
    </citation>
    <scope>NUCLEOTIDE SEQUENCE [LARGE SCALE GENOMIC DNA]</scope>
    <source>
        <strain evidence="2 3">M2KJ-4</strain>
    </source>
</reference>